<proteinExistence type="predicted"/>
<evidence type="ECO:0000313" key="2">
    <source>
        <dbReference type="Proteomes" id="UP000245021"/>
    </source>
</evidence>
<dbReference type="AlphaFoldDB" id="A0A2R5HHF6"/>
<accession>A0A2R5HHF6</accession>
<evidence type="ECO:0000313" key="1">
    <source>
        <dbReference type="EMBL" id="GBG97444.1"/>
    </source>
</evidence>
<name>A0A2R5HHF6_9LACT</name>
<reference evidence="1 2" key="1">
    <citation type="journal article" date="2018" name="Genome Announc.">
        <title>Draft Genome Sequence of Lactococcus sp. Strain NtB2 (JCM 32569), Isolated from the Gut of the Higher Termite Nasutitermes takasagoensis.</title>
        <authorList>
            <person name="Noda S."/>
            <person name="Aihara C."/>
            <person name="Yuki M."/>
            <person name="Ohkuma M."/>
        </authorList>
    </citation>
    <scope>NUCLEOTIDE SEQUENCE [LARGE SCALE GENOMIC DNA]</scope>
    <source>
        <strain evidence="1 2">NtB2</strain>
    </source>
</reference>
<comment type="caution">
    <text evidence="1">The sequence shown here is derived from an EMBL/GenBank/DDBJ whole genome shotgun (WGS) entry which is preliminary data.</text>
</comment>
<dbReference type="Proteomes" id="UP000245021">
    <property type="component" value="Unassembled WGS sequence"/>
</dbReference>
<keyword evidence="2" id="KW-1185">Reference proteome</keyword>
<gene>
    <name evidence="1" type="ORF">NtB2_01589</name>
</gene>
<dbReference type="EMBL" id="BFFO01000013">
    <property type="protein sequence ID" value="GBG97444.1"/>
    <property type="molecule type" value="Genomic_DNA"/>
</dbReference>
<dbReference type="RefSeq" id="WP_109246401.1">
    <property type="nucleotide sequence ID" value="NZ_BFFO01000013.1"/>
</dbReference>
<sequence length="255" mass="30576">MGLFDRFKKSEQKEVVEEENSVKELTDDEAYELIQKQHHDHTDIDYNLLGSYKAYTYYGKNLWDLVKIGREDFTDKEIADFLSSTVYWLHPDNIEEENIGWEEWLFNEEYHSALSILDEKILMNMLWELGDWLDDEAHELFVEIHKNNTEINWERYGAWDSTTYFGKNIKELLDIARQEDTEEEIIDFLENTIYWLHPNIIDKEGYEGWKTWVFDPDPMALSLFEQKILQNMLWELGGAYDDEIITKEADLLYPD</sequence>
<protein>
    <submittedName>
        <fullName evidence="1">Uncharacterized protein</fullName>
    </submittedName>
</protein>
<organism evidence="1 2">
    <name type="scientific">Lactococcus termiticola</name>
    <dbReference type="NCBI Taxonomy" id="2169526"/>
    <lineage>
        <taxon>Bacteria</taxon>
        <taxon>Bacillati</taxon>
        <taxon>Bacillota</taxon>
        <taxon>Bacilli</taxon>
        <taxon>Lactobacillales</taxon>
        <taxon>Streptococcaceae</taxon>
        <taxon>Lactococcus</taxon>
    </lineage>
</organism>